<organism evidence="1 2">
    <name type="scientific">Pseudomonas congelans</name>
    <dbReference type="NCBI Taxonomy" id="200452"/>
    <lineage>
        <taxon>Bacteria</taxon>
        <taxon>Pseudomonadati</taxon>
        <taxon>Pseudomonadota</taxon>
        <taxon>Gammaproteobacteria</taxon>
        <taxon>Pseudomonadales</taxon>
        <taxon>Pseudomonadaceae</taxon>
        <taxon>Pseudomonas</taxon>
    </lineage>
</organism>
<dbReference type="Proteomes" id="UP000050411">
    <property type="component" value="Unassembled WGS sequence"/>
</dbReference>
<name>A0A0P9LX96_9PSED</name>
<sequence length="382" mass="43344">MSMGGLFDSFFIGGFECASHRRGDGVRLDLLHSTGHDRWTQEDFAAVAECGMRTVRDGLRWHLIEARPDCYDWSSFLPMLRAARHQGTQVIWDLCHYGYPDHLDVWRPQFVERFARFAAAVAQVVKDEGETAPFYSPINEISFWSWAGGDVAYFNPGSQQRGMELKHQLVRASIAAIDAIRTVEPNARFIQAEPLIHVVSATRSSRDIAAAERYRLAQFEAWDLLSGRQWPGLGGRPEYLDILGVNFYPHNQWQLNGHKLKHDDPQYRPFQGMLGELHGRYARPLLISETGAEDVQRLPWFNYVCLEVSKAVRAGVPVQGICWYPVLDYPGWDDARYCPVGLLGYADGQGTRAIFHPLQMALRESTLAFAALIREKNGKFAV</sequence>
<dbReference type="InterPro" id="IPR017853">
    <property type="entry name" value="GH"/>
</dbReference>
<reference evidence="1 2" key="1">
    <citation type="submission" date="2015-09" db="EMBL/GenBank/DDBJ databases">
        <title>Genome announcement of multiple Pseudomonas syringae strains.</title>
        <authorList>
            <person name="Thakur S."/>
            <person name="Wang P.W."/>
            <person name="Gong Y."/>
            <person name="Weir B.S."/>
            <person name="Guttman D.S."/>
        </authorList>
    </citation>
    <scope>NUCLEOTIDE SEQUENCE [LARGE SCALE GENOMIC DNA]</scope>
    <source>
        <strain evidence="1 2">ICMP19117</strain>
    </source>
</reference>
<accession>A0A0P9LX96</accession>
<dbReference type="EMBL" id="LJQB01000075">
    <property type="protein sequence ID" value="KPW83170.1"/>
    <property type="molecule type" value="Genomic_DNA"/>
</dbReference>
<evidence type="ECO:0008006" key="3">
    <source>
        <dbReference type="Google" id="ProtNLM"/>
    </source>
</evidence>
<dbReference type="Gene3D" id="3.20.20.80">
    <property type="entry name" value="Glycosidases"/>
    <property type="match status" value="1"/>
</dbReference>
<evidence type="ECO:0000313" key="1">
    <source>
        <dbReference type="EMBL" id="KPW83170.1"/>
    </source>
</evidence>
<proteinExistence type="predicted"/>
<dbReference type="AlphaFoldDB" id="A0A0P9LX96"/>
<protein>
    <recommendedName>
        <fullName evidence="3">Glycoside hydrolase</fullName>
    </recommendedName>
</protein>
<dbReference type="SUPFAM" id="SSF51445">
    <property type="entry name" value="(Trans)glycosidases"/>
    <property type="match status" value="1"/>
</dbReference>
<comment type="caution">
    <text evidence="1">The sequence shown here is derived from an EMBL/GenBank/DDBJ whole genome shotgun (WGS) entry which is preliminary data.</text>
</comment>
<gene>
    <name evidence="1" type="ORF">ALO92_04767</name>
</gene>
<dbReference type="PATRIC" id="fig|200452.3.peg.2041"/>
<evidence type="ECO:0000313" key="2">
    <source>
        <dbReference type="Proteomes" id="UP000050411"/>
    </source>
</evidence>